<dbReference type="AlphaFoldDB" id="X1BCL5"/>
<gene>
    <name evidence="1" type="ORF">S01H4_15479</name>
</gene>
<comment type="caution">
    <text evidence="1">The sequence shown here is derived from an EMBL/GenBank/DDBJ whole genome shotgun (WGS) entry which is preliminary data.</text>
</comment>
<sequence length="86" mass="9659">MLKKQSKKPILILCVILFLTANSCSLIDQLIPPIEKPEFDVLEPGADVDIVKINEDGTVVVTADFIAWVVKLKQEIERLRLKLGED</sequence>
<accession>X1BCL5</accession>
<name>X1BCL5_9ZZZZ</name>
<dbReference type="EMBL" id="BART01006785">
    <property type="protein sequence ID" value="GAG69721.1"/>
    <property type="molecule type" value="Genomic_DNA"/>
</dbReference>
<reference evidence="1" key="1">
    <citation type="journal article" date="2014" name="Front. Microbiol.">
        <title>High frequency of phylogenetically diverse reductive dehalogenase-homologous genes in deep subseafloor sedimentary metagenomes.</title>
        <authorList>
            <person name="Kawai M."/>
            <person name="Futagami T."/>
            <person name="Toyoda A."/>
            <person name="Takaki Y."/>
            <person name="Nishi S."/>
            <person name="Hori S."/>
            <person name="Arai W."/>
            <person name="Tsubouchi T."/>
            <person name="Morono Y."/>
            <person name="Uchiyama I."/>
            <person name="Ito T."/>
            <person name="Fujiyama A."/>
            <person name="Inagaki F."/>
            <person name="Takami H."/>
        </authorList>
    </citation>
    <scope>NUCLEOTIDE SEQUENCE</scope>
    <source>
        <strain evidence="1">Expedition CK06-06</strain>
    </source>
</reference>
<protein>
    <submittedName>
        <fullName evidence="1">Uncharacterized protein</fullName>
    </submittedName>
</protein>
<proteinExistence type="predicted"/>
<organism evidence="1">
    <name type="scientific">marine sediment metagenome</name>
    <dbReference type="NCBI Taxonomy" id="412755"/>
    <lineage>
        <taxon>unclassified sequences</taxon>
        <taxon>metagenomes</taxon>
        <taxon>ecological metagenomes</taxon>
    </lineage>
</organism>
<evidence type="ECO:0000313" key="1">
    <source>
        <dbReference type="EMBL" id="GAG69721.1"/>
    </source>
</evidence>